<evidence type="ECO:0000313" key="2">
    <source>
        <dbReference type="Proteomes" id="UP000019438"/>
    </source>
</evidence>
<protein>
    <submittedName>
        <fullName evidence="1">Uncharacterized protein</fullName>
    </submittedName>
</protein>
<dbReference type="KEGG" id="gbc:GbCGDNIH3_7238"/>
<proteinExistence type="predicted"/>
<name>A0AAN0RFD2_9PROT</name>
<organism evidence="1 2">
    <name type="scientific">Granulibacter bethesdensis</name>
    <dbReference type="NCBI Taxonomy" id="364410"/>
    <lineage>
        <taxon>Bacteria</taxon>
        <taxon>Pseudomonadati</taxon>
        <taxon>Pseudomonadota</taxon>
        <taxon>Alphaproteobacteria</taxon>
        <taxon>Acetobacterales</taxon>
        <taxon>Acetobacteraceae</taxon>
        <taxon>Granulibacter</taxon>
    </lineage>
</organism>
<dbReference type="Proteomes" id="UP000019438">
    <property type="component" value="Chromosome"/>
</dbReference>
<sequence>MAASRARDSKSGWRDIISSPHFGEAVASIPFFNAYAPYYGILMAEKQRPLRFGR</sequence>
<gene>
    <name evidence="1" type="ORF">GbCGDNIH3_7238</name>
</gene>
<dbReference type="KEGG" id="gbh:GbCGDNIH2_7065"/>
<dbReference type="EMBL" id="CP003181">
    <property type="protein sequence ID" value="AHJ63916.1"/>
    <property type="molecule type" value="Genomic_DNA"/>
</dbReference>
<accession>A0AAN0RFD2</accession>
<dbReference type="AlphaFoldDB" id="A0AAN0RFD2"/>
<reference evidence="2" key="1">
    <citation type="submission" date="2012-06" db="EMBL/GenBank/DDBJ databases">
        <title>Genome analysis of multiple Granulibacter bethesdensis isolates demonstrates substantial genome diversity.</title>
        <authorList>
            <person name="Greenberg D.E."/>
            <person name="Porcella S.F."/>
            <person name="Zarember K."/>
            <person name="Zelazny A.M."/>
            <person name="Bruno D."/>
            <person name="Martens C."/>
            <person name="Barbian K.D."/>
            <person name="Jaske E."/>
            <person name="Holland S.M."/>
        </authorList>
    </citation>
    <scope>NUCLEOTIDE SEQUENCE [LARGE SCALE GENOMIC DNA]</scope>
    <source>
        <strain evidence="2">CGDNIH3</strain>
    </source>
</reference>
<evidence type="ECO:0000313" key="1">
    <source>
        <dbReference type="EMBL" id="AHJ63916.1"/>
    </source>
</evidence>